<evidence type="ECO:0000313" key="8">
    <source>
        <dbReference type="Proteomes" id="UP000591058"/>
    </source>
</evidence>
<dbReference type="GeneID" id="35124644"/>
<dbReference type="RefSeq" id="WP_100906253.1">
    <property type="nucleotide sequence ID" value="NZ_CP017766.1"/>
</dbReference>
<dbReference type="KEGG" id="msub:BK009_03695"/>
<dbReference type="OrthoDB" id="77518at2157"/>
<evidence type="ECO:0000256" key="1">
    <source>
        <dbReference type="SAM" id="Phobius"/>
    </source>
</evidence>
<dbReference type="Proteomes" id="UP000232631">
    <property type="component" value="Chromosome"/>
</dbReference>
<dbReference type="AlphaFoldDB" id="A0A2H4VDV3"/>
<evidence type="ECO:0000313" key="3">
    <source>
        <dbReference type="EMBL" id="AUB56277.1"/>
    </source>
</evidence>
<protein>
    <submittedName>
        <fullName evidence="5">Zinc ribbon domain-containing protein</fullName>
    </submittedName>
</protein>
<dbReference type="EMBL" id="CP017768">
    <property type="protein sequence ID" value="AUB59854.1"/>
    <property type="molecule type" value="Genomic_DNA"/>
</dbReference>
<evidence type="ECO:0000313" key="4">
    <source>
        <dbReference type="EMBL" id="AUB59854.1"/>
    </source>
</evidence>
<keyword evidence="6" id="KW-1185">Reference proteome</keyword>
<keyword evidence="1" id="KW-0472">Membrane</keyword>
<dbReference type="Proteomes" id="UP000591058">
    <property type="component" value="Unassembled WGS sequence"/>
</dbReference>
<sequence length="235" mass="25187">MYCPKCGTKNQDGAVFCETCGSRLTETKTTKSAPDKKKSSSLPIILIIIGVVIIVGIGIAAYALYFMPQSNSSTPSITPQVETTAYSNDDFSLNYPKTWTINNSQSDSTGSAVYIIDPQFAADPNGLKVTGVGLFALSKSEGVNQDSIVDDLTNTLTNQVTTQKSTVTVDGVSATLNIVEGDNAQGHKSQYKIINWEKGDMMYIIACVVRGSDLGNTLDSQKANLDTIINSFKSK</sequence>
<proteinExistence type="predicted"/>
<accession>A0A2H4VDV3</accession>
<keyword evidence="1" id="KW-0812">Transmembrane</keyword>
<accession>A0A2H4VP21</accession>
<evidence type="ECO:0000313" key="5">
    <source>
        <dbReference type="EMBL" id="NMO09106.1"/>
    </source>
</evidence>
<gene>
    <name evidence="3" type="ORF">BK007_09805</name>
    <name evidence="4" type="ORF">BK009_03695</name>
    <name evidence="5" type="ORF">HG719_04550</name>
</gene>
<dbReference type="Proteomes" id="UP000232806">
    <property type="component" value="Chromosome"/>
</dbReference>
<dbReference type="EMBL" id="CP017766">
    <property type="protein sequence ID" value="AUB56277.1"/>
    <property type="molecule type" value="Genomic_DNA"/>
</dbReference>
<keyword evidence="1" id="KW-1133">Transmembrane helix</keyword>
<dbReference type="InterPro" id="IPR026870">
    <property type="entry name" value="Zinc_ribbon_dom"/>
</dbReference>
<dbReference type="Pfam" id="PF18933">
    <property type="entry name" value="PsbP_2"/>
    <property type="match status" value="1"/>
</dbReference>
<feature type="domain" description="Zinc-ribbon" evidence="2">
    <location>
        <begin position="2"/>
        <end position="24"/>
    </location>
</feature>
<reference evidence="6 7" key="1">
    <citation type="submission" date="2016-10" db="EMBL/GenBank/DDBJ databases">
        <title>Comparative genomics between deep and shallow subseafloor isolates.</title>
        <authorList>
            <person name="Ishii S."/>
            <person name="Miller J.R."/>
            <person name="Sutton G."/>
            <person name="Suzuki S."/>
            <person name="Methe B."/>
            <person name="Inagaki F."/>
            <person name="Imachi H."/>
        </authorList>
    </citation>
    <scope>NUCLEOTIDE SEQUENCE [LARGE SCALE GENOMIC DNA]</scope>
    <source>
        <strain evidence="4 6">A8p</strain>
        <strain evidence="3 7">MO-MB1</strain>
    </source>
</reference>
<evidence type="ECO:0000313" key="7">
    <source>
        <dbReference type="Proteomes" id="UP000232806"/>
    </source>
</evidence>
<dbReference type="EMBL" id="JABBYL010000015">
    <property type="protein sequence ID" value="NMO09106.1"/>
    <property type="molecule type" value="Genomic_DNA"/>
</dbReference>
<organism evidence="3 7">
    <name type="scientific">Methanobacterium subterraneum</name>
    <dbReference type="NCBI Taxonomy" id="59277"/>
    <lineage>
        <taxon>Archaea</taxon>
        <taxon>Methanobacteriati</taxon>
        <taxon>Methanobacteriota</taxon>
        <taxon>Methanomada group</taxon>
        <taxon>Methanobacteria</taxon>
        <taxon>Methanobacteriales</taxon>
        <taxon>Methanobacteriaceae</taxon>
        <taxon>Methanobacterium</taxon>
    </lineage>
</organism>
<dbReference type="Gene3D" id="3.40.1000.10">
    <property type="entry name" value="Mog1/PsbP, alpha/beta/alpha sandwich"/>
    <property type="match status" value="1"/>
</dbReference>
<name>A0A2H4VDV3_9EURY</name>
<evidence type="ECO:0000259" key="2">
    <source>
        <dbReference type="Pfam" id="PF13240"/>
    </source>
</evidence>
<dbReference type="Pfam" id="PF13240">
    <property type="entry name" value="Zn_Ribbon_1"/>
    <property type="match status" value="1"/>
</dbReference>
<evidence type="ECO:0000313" key="6">
    <source>
        <dbReference type="Proteomes" id="UP000232631"/>
    </source>
</evidence>
<reference evidence="5 8" key="2">
    <citation type="submission" date="2020-04" db="EMBL/GenBank/DDBJ databases">
        <title>Draft genome of Methanobacterium subterraneum isolated from animal feces.</title>
        <authorList>
            <person name="Ouboter H.T."/>
            <person name="Berger S."/>
            <person name="Gungor E."/>
            <person name="Jetten M.S.M."/>
            <person name="Welte C.U."/>
        </authorList>
    </citation>
    <scope>NUCLEOTIDE SEQUENCE [LARGE SCALE GENOMIC DNA]</scope>
    <source>
        <strain evidence="5">HO_2020</strain>
    </source>
</reference>
<feature type="transmembrane region" description="Helical" evidence="1">
    <location>
        <begin position="44"/>
        <end position="67"/>
    </location>
</feature>